<evidence type="ECO:0000256" key="2">
    <source>
        <dbReference type="SAM" id="SignalP"/>
    </source>
</evidence>
<feature type="repeat" description="WD" evidence="1">
    <location>
        <begin position="138"/>
        <end position="170"/>
    </location>
</feature>
<feature type="signal peptide" evidence="2">
    <location>
        <begin position="1"/>
        <end position="33"/>
    </location>
</feature>
<evidence type="ECO:0000313" key="3">
    <source>
        <dbReference type="EMBL" id="BDP40977.1"/>
    </source>
</evidence>
<dbReference type="Proteomes" id="UP001064971">
    <property type="component" value="Chromosome"/>
</dbReference>
<dbReference type="PROSITE" id="PS50082">
    <property type="entry name" value="WD_REPEATS_2"/>
    <property type="match status" value="1"/>
</dbReference>
<dbReference type="InterPro" id="IPR001680">
    <property type="entry name" value="WD40_rpt"/>
</dbReference>
<evidence type="ECO:0000313" key="4">
    <source>
        <dbReference type="Proteomes" id="UP001064971"/>
    </source>
</evidence>
<evidence type="ECO:0000256" key="1">
    <source>
        <dbReference type="PROSITE-ProRule" id="PRU00221"/>
    </source>
</evidence>
<dbReference type="InterPro" id="IPR015943">
    <property type="entry name" value="WD40/YVTN_repeat-like_dom_sf"/>
</dbReference>
<keyword evidence="4" id="KW-1185">Reference proteome</keyword>
<name>A0ABM8AB50_9DEIO</name>
<sequence>MFGARTFGQTEAVIWFRSAAFLLTLAASAQALAPVTVRPSWSIAGVNFLGFTGQGEVVTQPPSRTGWFAPELERRDPGTGKVSGSVLFREAGNEVGRAAFTPDLGTLAWLSRAGDVLTVQTGRGRWTSSLPGLRGTQALAFSPDGRTLAALNVYGYVQLWDVAAGRRRATLLLHSQPRRLTFHPTRPLLAVNEAGAPEGSVTLWNTETGERVLTVPGLTGVLHPFGFAPDGSLLTGRGYGVAFLDLGLERLGQGDWGLSERTLPLYTEPCPQGMGSRGWIQVVVATP</sequence>
<protein>
    <recommendedName>
        <fullName evidence="5">WD40 repeat domain-containing protein</fullName>
    </recommendedName>
</protein>
<accession>A0ABM8AB50</accession>
<organism evidence="3 4">
    <name type="scientific">Deinococcus aetherius</name>
    <dbReference type="NCBI Taxonomy" id="200252"/>
    <lineage>
        <taxon>Bacteria</taxon>
        <taxon>Thermotogati</taxon>
        <taxon>Deinococcota</taxon>
        <taxon>Deinococci</taxon>
        <taxon>Deinococcales</taxon>
        <taxon>Deinococcaceae</taxon>
        <taxon>Deinococcus</taxon>
    </lineage>
</organism>
<feature type="chain" id="PRO_5046098902" description="WD40 repeat domain-containing protein" evidence="2">
    <location>
        <begin position="34"/>
        <end position="287"/>
    </location>
</feature>
<dbReference type="InterPro" id="IPR011044">
    <property type="entry name" value="Quino_amine_DH_bsu"/>
</dbReference>
<evidence type="ECO:0008006" key="5">
    <source>
        <dbReference type="Google" id="ProtNLM"/>
    </source>
</evidence>
<dbReference type="Gene3D" id="2.130.10.10">
    <property type="entry name" value="YVTN repeat-like/Quinoprotein amine dehydrogenase"/>
    <property type="match status" value="1"/>
</dbReference>
<keyword evidence="2" id="KW-0732">Signal</keyword>
<dbReference type="EMBL" id="AP026560">
    <property type="protein sequence ID" value="BDP40977.1"/>
    <property type="molecule type" value="Genomic_DNA"/>
</dbReference>
<reference evidence="3" key="1">
    <citation type="submission" date="2022-07" db="EMBL/GenBank/DDBJ databases">
        <title>Complete Genome Sequence of the Radioresistant Bacterium Deinococcus aetherius ST0316, Isolated from the Air Dust collected in Lower Stratosphere above Japan.</title>
        <authorList>
            <person name="Satoh K."/>
            <person name="Hagiwara K."/>
            <person name="Katsumata K."/>
            <person name="Kubo A."/>
            <person name="Yokobori S."/>
            <person name="Yamagishi A."/>
            <person name="Oono Y."/>
            <person name="Narumi I."/>
        </authorList>
    </citation>
    <scope>NUCLEOTIDE SEQUENCE</scope>
    <source>
        <strain evidence="3">ST0316</strain>
    </source>
</reference>
<gene>
    <name evidence="3" type="ORF">DAETH_09460</name>
</gene>
<proteinExistence type="predicted"/>
<dbReference type="SUPFAM" id="SSF50969">
    <property type="entry name" value="YVTN repeat-like/Quinoprotein amine dehydrogenase"/>
    <property type="match status" value="1"/>
</dbReference>
<keyword evidence="1" id="KW-0853">WD repeat</keyword>